<organism evidence="1 2">
    <name type="scientific">Mesorhizobium robiniae</name>
    <dbReference type="NCBI Taxonomy" id="559315"/>
    <lineage>
        <taxon>Bacteria</taxon>
        <taxon>Pseudomonadati</taxon>
        <taxon>Pseudomonadota</taxon>
        <taxon>Alphaproteobacteria</taxon>
        <taxon>Hyphomicrobiales</taxon>
        <taxon>Phyllobacteriaceae</taxon>
        <taxon>Mesorhizobium</taxon>
    </lineage>
</organism>
<protein>
    <submittedName>
        <fullName evidence="1">HK97 gp10 family phage protein</fullName>
    </submittedName>
</protein>
<keyword evidence="2" id="KW-1185">Reference proteome</keyword>
<evidence type="ECO:0000313" key="1">
    <source>
        <dbReference type="EMBL" id="MET3578210.1"/>
    </source>
</evidence>
<dbReference type="NCBIfam" id="TIGR01725">
    <property type="entry name" value="phge_HK97_gp10"/>
    <property type="match status" value="1"/>
</dbReference>
<reference evidence="1 2" key="1">
    <citation type="submission" date="2024-06" db="EMBL/GenBank/DDBJ databases">
        <title>Genomic Encyclopedia of Type Strains, Phase IV (KMG-IV): sequencing the most valuable type-strain genomes for metagenomic binning, comparative biology and taxonomic classification.</title>
        <authorList>
            <person name="Goeker M."/>
        </authorList>
    </citation>
    <scope>NUCLEOTIDE SEQUENCE [LARGE SCALE GENOMIC DNA]</scope>
    <source>
        <strain evidence="1 2">DSM 100022</strain>
    </source>
</reference>
<dbReference type="EMBL" id="JBEPMC010000002">
    <property type="protein sequence ID" value="MET3578210.1"/>
    <property type="molecule type" value="Genomic_DNA"/>
</dbReference>
<accession>A0ABV2GIU5</accession>
<name>A0ABV2GIU5_9HYPH</name>
<comment type="caution">
    <text evidence="1">The sequence shown here is derived from an EMBL/GenBank/DDBJ whole genome shotgun (WGS) entry which is preliminary data.</text>
</comment>
<dbReference type="Pfam" id="PF04883">
    <property type="entry name" value="HK97-gp10_like"/>
    <property type="match status" value="1"/>
</dbReference>
<evidence type="ECO:0000313" key="2">
    <source>
        <dbReference type="Proteomes" id="UP001549204"/>
    </source>
</evidence>
<sequence length="141" mass="15507">MAKSRQLERLQRRLEAIPKSVREAVVPALVKSADELADTMRQLAEPSRDTGALIESIAVTPPGQSTPPYSQPGGMRVAGELEVLVTAGNEGVRYGHLVEYGTSSAEAQPFFWPAVRLTQKRTRNRTRRAIGKAVRDGWNKP</sequence>
<dbReference type="Proteomes" id="UP001549204">
    <property type="component" value="Unassembled WGS sequence"/>
</dbReference>
<proteinExistence type="predicted"/>
<dbReference type="InterPro" id="IPR010064">
    <property type="entry name" value="HK97-gp10_tail"/>
</dbReference>
<dbReference type="RefSeq" id="WP_354488828.1">
    <property type="nucleotide sequence ID" value="NZ_JBEPMC010000002.1"/>
</dbReference>
<gene>
    <name evidence="1" type="ORF">ABID19_001227</name>
</gene>